<evidence type="ECO:0000313" key="3">
    <source>
        <dbReference type="EMBL" id="MEG3439492.1"/>
    </source>
</evidence>
<dbReference type="Pfam" id="PF12890">
    <property type="entry name" value="DHOase"/>
    <property type="match status" value="1"/>
</dbReference>
<dbReference type="EMBL" id="JBAFSM010000050">
    <property type="protein sequence ID" value="MEG3439492.1"/>
    <property type="molecule type" value="Genomic_DNA"/>
</dbReference>
<dbReference type="Proteomes" id="UP001328733">
    <property type="component" value="Unassembled WGS sequence"/>
</dbReference>
<reference evidence="3 4" key="1">
    <citation type="submission" date="2024-01" db="EMBL/GenBank/DDBJ databases">
        <title>Genomic insights into the taxonomy and metabolism of the cyanobacterium Pannus brasiliensis CCIBt3594.</title>
        <authorList>
            <person name="Machado M."/>
            <person name="Botero N.B."/>
            <person name="Andreote A.P.D."/>
            <person name="Feitosa A.M.T."/>
            <person name="Popin R."/>
            <person name="Sivonen K."/>
            <person name="Fiore M.F."/>
        </authorList>
    </citation>
    <scope>NUCLEOTIDE SEQUENCE [LARGE SCALE GENOMIC DNA]</scope>
    <source>
        <strain evidence="3 4">CCIBt3594</strain>
    </source>
</reference>
<protein>
    <submittedName>
        <fullName evidence="3">Dihydroorotase</fullName>
        <ecNumber evidence="3">3.5.2.3</ecNumber>
    </submittedName>
</protein>
<dbReference type="GO" id="GO:0006221">
    <property type="term" value="P:pyrimidine nucleotide biosynthetic process"/>
    <property type="evidence" value="ECO:0007669"/>
    <property type="project" value="UniProtKB-KW"/>
</dbReference>
<dbReference type="InterPro" id="IPR011059">
    <property type="entry name" value="Metal-dep_hydrolase_composite"/>
</dbReference>
<dbReference type="GO" id="GO:0006145">
    <property type="term" value="P:purine nucleobase catabolic process"/>
    <property type="evidence" value="ECO:0007669"/>
    <property type="project" value="TreeGrafter"/>
</dbReference>
<dbReference type="CDD" id="cd01317">
    <property type="entry name" value="DHOase_IIa"/>
    <property type="match status" value="1"/>
</dbReference>
<dbReference type="NCBIfam" id="NF005614">
    <property type="entry name" value="PRK07369.1"/>
    <property type="match status" value="1"/>
</dbReference>
<dbReference type="GO" id="GO:0046872">
    <property type="term" value="F:metal ion binding"/>
    <property type="evidence" value="ECO:0007669"/>
    <property type="project" value="InterPro"/>
</dbReference>
<dbReference type="InterPro" id="IPR050138">
    <property type="entry name" value="DHOase/Allantoinase_Hydrolase"/>
</dbReference>
<organism evidence="3 4">
    <name type="scientific">Pannus brasiliensis CCIBt3594</name>
    <dbReference type="NCBI Taxonomy" id="1427578"/>
    <lineage>
        <taxon>Bacteria</taxon>
        <taxon>Bacillati</taxon>
        <taxon>Cyanobacteriota</taxon>
        <taxon>Cyanophyceae</taxon>
        <taxon>Oscillatoriophycideae</taxon>
        <taxon>Chroococcales</taxon>
        <taxon>Microcystaceae</taxon>
        <taxon>Pannus</taxon>
    </lineage>
</organism>
<accession>A0AAW9QYM7</accession>
<dbReference type="GO" id="GO:0004151">
    <property type="term" value="F:dihydroorotase activity"/>
    <property type="evidence" value="ECO:0007669"/>
    <property type="project" value="UniProtKB-EC"/>
</dbReference>
<dbReference type="SUPFAM" id="SSF51338">
    <property type="entry name" value="Composite domain of metallo-dependent hydrolases"/>
    <property type="match status" value="1"/>
</dbReference>
<evidence type="ECO:0000256" key="1">
    <source>
        <dbReference type="ARBA" id="ARBA00022975"/>
    </source>
</evidence>
<dbReference type="SUPFAM" id="SSF51556">
    <property type="entry name" value="Metallo-dependent hydrolases"/>
    <property type="match status" value="1"/>
</dbReference>
<sequence length="438" mass="47856">MIPEEKSTCRQFRVNSPTLLQQVRVLDPSSGIDRLADVRIEEGIIRAIESNITDYPENTDVIPAKGYIFAPGLVDLYSHSGEPGHEERETLASLVNSATAGGFTRVAILPDTVPPIDNPAAITTLQQKSQELSSPNSARLQFWATLTHAREGQKMAESGDLLESAFGFTDSRAIENSGLIRRLLEYLQPFGKSIALFPVNTQLRGNGVMREGDASIRFGLPGDPALSETIALATLLELVAEVGTPVHLMRISTRRGVELIRDAKRRGLPVTASVTWLHLLVNTEAIATYDSSLRLDPPLGNESDRTALVEAVREGIIDAIAIDHRPYTYEEKTVAFAEAPPGAIGLELALPLLWEKLVKPGELSPLELWKALSLNPCLCTGQKPPEIAVGQPAEAILFDPNAIWTVTGDSLQSLSRNTFWLERELSGRVIQLWNYSGS</sequence>
<gene>
    <name evidence="3" type="ORF">V0288_20360</name>
</gene>
<keyword evidence="4" id="KW-1185">Reference proteome</keyword>
<comment type="caution">
    <text evidence="3">The sequence shown here is derived from an EMBL/GenBank/DDBJ whole genome shotgun (WGS) entry which is preliminary data.</text>
</comment>
<dbReference type="NCBIfam" id="TIGR00857">
    <property type="entry name" value="pyrC_multi"/>
    <property type="match status" value="1"/>
</dbReference>
<dbReference type="RefSeq" id="WP_332866977.1">
    <property type="nucleotide sequence ID" value="NZ_JBAFSM010000050.1"/>
</dbReference>
<dbReference type="PANTHER" id="PTHR43668:SF2">
    <property type="entry name" value="ALLANTOINASE"/>
    <property type="match status" value="1"/>
</dbReference>
<dbReference type="GO" id="GO:0005737">
    <property type="term" value="C:cytoplasm"/>
    <property type="evidence" value="ECO:0007669"/>
    <property type="project" value="TreeGrafter"/>
</dbReference>
<evidence type="ECO:0000313" key="4">
    <source>
        <dbReference type="Proteomes" id="UP001328733"/>
    </source>
</evidence>
<dbReference type="InterPro" id="IPR024403">
    <property type="entry name" value="DHOase_cat"/>
</dbReference>
<evidence type="ECO:0000259" key="2">
    <source>
        <dbReference type="Pfam" id="PF12890"/>
    </source>
</evidence>
<dbReference type="EC" id="3.5.2.3" evidence="3"/>
<dbReference type="PANTHER" id="PTHR43668">
    <property type="entry name" value="ALLANTOINASE"/>
    <property type="match status" value="1"/>
</dbReference>
<dbReference type="AlphaFoldDB" id="A0AAW9QYM7"/>
<dbReference type="InterPro" id="IPR004722">
    <property type="entry name" value="DHOase"/>
</dbReference>
<dbReference type="Gene3D" id="2.30.40.10">
    <property type="entry name" value="Urease, subunit C, domain 1"/>
    <property type="match status" value="1"/>
</dbReference>
<feature type="domain" description="Dihydroorotase catalytic" evidence="2">
    <location>
        <begin position="68"/>
        <end position="254"/>
    </location>
</feature>
<dbReference type="GO" id="GO:0004038">
    <property type="term" value="F:allantoinase activity"/>
    <property type="evidence" value="ECO:0007669"/>
    <property type="project" value="TreeGrafter"/>
</dbReference>
<dbReference type="InterPro" id="IPR032466">
    <property type="entry name" value="Metal_Hydrolase"/>
</dbReference>
<keyword evidence="3" id="KW-0378">Hydrolase</keyword>
<keyword evidence="1" id="KW-0665">Pyrimidine biosynthesis</keyword>
<proteinExistence type="predicted"/>
<dbReference type="Gene3D" id="3.20.20.140">
    <property type="entry name" value="Metal-dependent hydrolases"/>
    <property type="match status" value="1"/>
</dbReference>
<name>A0AAW9QYM7_9CHRO</name>